<keyword evidence="5 12" id="KW-0732">Signal</keyword>
<accession>A0A0A1TI34</accession>
<dbReference type="EMBL" id="CDHN01000003">
    <property type="protein sequence ID" value="CEJ90190.1"/>
    <property type="molecule type" value="Genomic_DNA"/>
</dbReference>
<evidence type="ECO:0000256" key="5">
    <source>
        <dbReference type="ARBA" id="ARBA00022729"/>
    </source>
</evidence>
<evidence type="ECO:0000313" key="13">
    <source>
        <dbReference type="EMBL" id="CEJ90190.1"/>
    </source>
</evidence>
<reference evidence="13 14" key="1">
    <citation type="journal article" date="2015" name="Genome Announc.">
        <title>Draft Genome Sequence and Gene Annotation of the Entomopathogenic Fungus Verticillium hemipterigenum.</title>
        <authorList>
            <person name="Horn F."/>
            <person name="Habel A."/>
            <person name="Scharf D.H."/>
            <person name="Dworschak J."/>
            <person name="Brakhage A.A."/>
            <person name="Guthke R."/>
            <person name="Hertweck C."/>
            <person name="Linde J."/>
        </authorList>
    </citation>
    <scope>NUCLEOTIDE SEQUENCE [LARGE SCALE GENOMIC DNA]</scope>
</reference>
<dbReference type="Proteomes" id="UP000039046">
    <property type="component" value="Unassembled WGS sequence"/>
</dbReference>
<feature type="compositionally biased region" description="Pro residues" evidence="11">
    <location>
        <begin position="116"/>
        <end position="128"/>
    </location>
</feature>
<comment type="subcellular location">
    <subcellularLocation>
        <location evidence="1">Secreted</location>
        <location evidence="1">Cell wall</location>
    </subcellularLocation>
</comment>
<keyword evidence="3" id="KW-0134">Cell wall</keyword>
<evidence type="ECO:0008006" key="15">
    <source>
        <dbReference type="Google" id="ProtNLM"/>
    </source>
</evidence>
<proteinExistence type="inferred from homology"/>
<feature type="compositionally biased region" description="Low complexity" evidence="11">
    <location>
        <begin position="129"/>
        <end position="138"/>
    </location>
</feature>
<keyword evidence="7" id="KW-0119">Carbohydrate metabolism</keyword>
<evidence type="ECO:0000256" key="4">
    <source>
        <dbReference type="ARBA" id="ARBA00022525"/>
    </source>
</evidence>
<evidence type="ECO:0000256" key="6">
    <source>
        <dbReference type="ARBA" id="ARBA00022801"/>
    </source>
</evidence>
<keyword evidence="8" id="KW-0326">Glycosidase</keyword>
<evidence type="ECO:0000256" key="1">
    <source>
        <dbReference type="ARBA" id="ARBA00004191"/>
    </source>
</evidence>
<comment type="similarity">
    <text evidence="2">Belongs to the SUN family.</text>
</comment>
<dbReference type="PANTHER" id="PTHR31316">
    <property type="entry name" value="BETA-GLUCOSIDASE-LIKE PROTEIN NCA3, MITOCHONDRIAL-RELATED"/>
    <property type="match status" value="1"/>
</dbReference>
<evidence type="ECO:0000256" key="2">
    <source>
        <dbReference type="ARBA" id="ARBA00010579"/>
    </source>
</evidence>
<organism evidence="13 14">
    <name type="scientific">[Torrubiella] hemipterigena</name>
    <dbReference type="NCBI Taxonomy" id="1531966"/>
    <lineage>
        <taxon>Eukaryota</taxon>
        <taxon>Fungi</taxon>
        <taxon>Dikarya</taxon>
        <taxon>Ascomycota</taxon>
        <taxon>Pezizomycotina</taxon>
        <taxon>Sordariomycetes</taxon>
        <taxon>Hypocreomycetidae</taxon>
        <taxon>Hypocreales</taxon>
        <taxon>Clavicipitaceae</taxon>
        <taxon>Clavicipitaceae incertae sedis</taxon>
        <taxon>'Torrubiella' clade</taxon>
    </lineage>
</organism>
<evidence type="ECO:0000256" key="3">
    <source>
        <dbReference type="ARBA" id="ARBA00022512"/>
    </source>
</evidence>
<protein>
    <recommendedName>
        <fullName evidence="15">SUN domain-containing protein</fullName>
    </recommendedName>
</protein>
<evidence type="ECO:0000256" key="12">
    <source>
        <dbReference type="SAM" id="SignalP"/>
    </source>
</evidence>
<evidence type="ECO:0000256" key="9">
    <source>
        <dbReference type="ARBA" id="ARBA00023316"/>
    </source>
</evidence>
<dbReference type="GO" id="GO:0000272">
    <property type="term" value="P:polysaccharide catabolic process"/>
    <property type="evidence" value="ECO:0007669"/>
    <property type="project" value="UniProtKB-KW"/>
</dbReference>
<dbReference type="AlphaFoldDB" id="A0A0A1TI34"/>
<keyword evidence="4" id="KW-0964">Secreted</keyword>
<sequence>MKSFTVTLAATMVVGAAASHGHGHQHLHAKKDASRIEARAAPDVVTKFVPGPTAVVYQLAGEIVDNKKAEEGLKDGEYVVIGETTPTFVAPPPPPKPTTKDQGAQFIEKPKSSAAAPPPKPSEAPKPAPKVAQAASSSGATGLNAPFPDGVLDCTEFPSKYGAVPVDYLGMHGWIGIQNLPGFTLFSGSAISKIITGIAGDNCSKGSTCSYACPHGYQKSQWPASQGATGQSIGGIYCNADGKLVLTRPEVKTLCIPGEGGVSIQNDLNEFVATCRTDYPGTESMVIPAGANPGETIPLTNPSQKNYYFWKGLTTSAQYYVNPRGFSLSEGCRWVSPKGPTRAGNWAPMNLGTSVSTDGNTYISIFDNAPTSSAKLDFNVEIIGDVSVKCSYKNGVYYGGSATGCTTTIPKGGKAIVRYF</sequence>
<evidence type="ECO:0000313" key="14">
    <source>
        <dbReference type="Proteomes" id="UP000039046"/>
    </source>
</evidence>
<feature type="region of interest" description="Disordered" evidence="11">
    <location>
        <begin position="84"/>
        <end position="103"/>
    </location>
</feature>
<dbReference type="OrthoDB" id="5339822at2759"/>
<dbReference type="GO" id="GO:0016798">
    <property type="term" value="F:hydrolase activity, acting on glycosyl bonds"/>
    <property type="evidence" value="ECO:0007669"/>
    <property type="project" value="UniProtKB-KW"/>
</dbReference>
<evidence type="ECO:0000256" key="7">
    <source>
        <dbReference type="ARBA" id="ARBA00023277"/>
    </source>
</evidence>
<dbReference type="STRING" id="1531966.A0A0A1TI34"/>
<keyword evidence="6" id="KW-0378">Hydrolase</keyword>
<dbReference type="HOGENOM" id="CLU_033459_1_0_1"/>
<gene>
    <name evidence="13" type="ORF">VHEMI05989</name>
</gene>
<keyword evidence="9" id="KW-0961">Cell wall biogenesis/degradation</keyword>
<keyword evidence="14" id="KW-1185">Reference proteome</keyword>
<dbReference type="GO" id="GO:0009986">
    <property type="term" value="C:cell surface"/>
    <property type="evidence" value="ECO:0007669"/>
    <property type="project" value="TreeGrafter"/>
</dbReference>
<feature type="chain" id="PRO_5001990040" description="SUN domain-containing protein" evidence="12">
    <location>
        <begin position="19"/>
        <end position="420"/>
    </location>
</feature>
<feature type="signal peptide" evidence="12">
    <location>
        <begin position="1"/>
        <end position="18"/>
    </location>
</feature>
<feature type="region of interest" description="Disordered" evidence="11">
    <location>
        <begin position="109"/>
        <end position="139"/>
    </location>
</feature>
<dbReference type="GO" id="GO:0009277">
    <property type="term" value="C:fungal-type cell wall"/>
    <property type="evidence" value="ECO:0007669"/>
    <property type="project" value="TreeGrafter"/>
</dbReference>
<dbReference type="GO" id="GO:0031505">
    <property type="term" value="P:fungal-type cell wall organization"/>
    <property type="evidence" value="ECO:0007669"/>
    <property type="project" value="TreeGrafter"/>
</dbReference>
<evidence type="ECO:0000256" key="8">
    <source>
        <dbReference type="ARBA" id="ARBA00023295"/>
    </source>
</evidence>
<name>A0A0A1TI34_9HYPO</name>
<evidence type="ECO:0000256" key="11">
    <source>
        <dbReference type="SAM" id="MobiDB-lite"/>
    </source>
</evidence>
<dbReference type="PANTHER" id="PTHR31316:SF0">
    <property type="entry name" value="SECRETED BETA-GLUCOSIDASE SIM1-RELATED"/>
    <property type="match status" value="1"/>
</dbReference>
<dbReference type="Pfam" id="PF03856">
    <property type="entry name" value="SUN"/>
    <property type="match status" value="1"/>
</dbReference>
<keyword evidence="10" id="KW-0624">Polysaccharide degradation</keyword>
<dbReference type="InterPro" id="IPR051526">
    <property type="entry name" value="Beta-Glucosidase_SUN"/>
</dbReference>
<dbReference type="InterPro" id="IPR005556">
    <property type="entry name" value="SUN"/>
</dbReference>
<evidence type="ECO:0000256" key="10">
    <source>
        <dbReference type="ARBA" id="ARBA00023326"/>
    </source>
</evidence>